<evidence type="ECO:0000313" key="1">
    <source>
        <dbReference type="EMBL" id="MDO1582478.1"/>
    </source>
</evidence>
<keyword evidence="2" id="KW-1185">Reference proteome</keyword>
<dbReference type="EMBL" id="JAUKWQ010000002">
    <property type="protein sequence ID" value="MDO1582478.1"/>
    <property type="molecule type" value="Genomic_DNA"/>
</dbReference>
<dbReference type="RefSeq" id="WP_302076619.1">
    <property type="nucleotide sequence ID" value="NZ_JAUKWQ010000002.1"/>
</dbReference>
<dbReference type="Proteomes" id="UP001169006">
    <property type="component" value="Unassembled WGS sequence"/>
</dbReference>
<accession>A0ABT8SVM6</accession>
<protein>
    <submittedName>
        <fullName evidence="1">Three-Cys-motif partner protein TcmP</fullName>
    </submittedName>
</protein>
<dbReference type="NCBIfam" id="TIGR04474">
    <property type="entry name" value="tcm_partner"/>
    <property type="match status" value="1"/>
</dbReference>
<reference evidence="1" key="1">
    <citation type="journal article" date="2015" name="Int. J. Syst. Evol. Microbiol.">
        <title>Rhizobium oryzicola sp. nov., potential plant-growth-promoting endophytic bacteria isolated from rice roots.</title>
        <authorList>
            <person name="Zhang X.X."/>
            <person name="Gao J.S."/>
            <person name="Cao Y.H."/>
            <person name="Sheirdil R.A."/>
            <person name="Wang X.C."/>
            <person name="Zhang L."/>
        </authorList>
    </citation>
    <scope>NUCLEOTIDE SEQUENCE</scope>
    <source>
        <strain evidence="1">05753</strain>
    </source>
</reference>
<sequence length="421" mass="48065">MVGVTTIKTFGWKPGATPPPLEDHSDAKLRLISAYLESYFPAILVSPAQTRQRITLVDGFCGGGRFVRDGQFVKGTPLLFLEAVEAAEKRANQGRNQKLDIDAEFHFVDSDKDHIDFLHEELKTHGYSAKIGQTIFLHNSKFEDVFPTISARIEKRTRGSVGRSIFLLDQLGYTDVNLEIVRQILRFSAAECILTFAVGWLIDYLSKNPAIVQRTAPIELSEAQISEFLRLKADWGGRYVIQRLLLQHLKFRTGTTFQSPFFLRSQKARKDLWLLHLSHHVKARNVMVDSHWAINNQSLHMGHGGLEMLGFDPKADPHNAPDFLFGQADRALMRERLAEDFLKRLHEQHQDDRLPYGAFVKSIANETPARLADIADVTAFLVSERELDLRNEKNVERRASTPTWKDTISLNRQGRFWSFKD</sequence>
<evidence type="ECO:0000313" key="2">
    <source>
        <dbReference type="Proteomes" id="UP001169006"/>
    </source>
</evidence>
<proteinExistence type="predicted"/>
<comment type="caution">
    <text evidence="1">The sequence shown here is derived from an EMBL/GenBank/DDBJ whole genome shotgun (WGS) entry which is preliminary data.</text>
</comment>
<organism evidence="1 2">
    <name type="scientific">Rhizobium oryzicola</name>
    <dbReference type="NCBI Taxonomy" id="1232668"/>
    <lineage>
        <taxon>Bacteria</taxon>
        <taxon>Pseudomonadati</taxon>
        <taxon>Pseudomonadota</taxon>
        <taxon>Alphaproteobacteria</taxon>
        <taxon>Hyphomicrobiales</taxon>
        <taxon>Rhizobiaceae</taxon>
        <taxon>Rhizobium/Agrobacterium group</taxon>
        <taxon>Rhizobium</taxon>
    </lineage>
</organism>
<dbReference type="InterPro" id="IPR031009">
    <property type="entry name" value="Tcm_partner"/>
</dbReference>
<reference evidence="1" key="2">
    <citation type="submission" date="2023-07" db="EMBL/GenBank/DDBJ databases">
        <authorList>
            <person name="Sun H."/>
        </authorList>
    </citation>
    <scope>NUCLEOTIDE SEQUENCE</scope>
    <source>
        <strain evidence="1">05753</strain>
    </source>
</reference>
<name>A0ABT8SVM6_9HYPH</name>
<gene>
    <name evidence="1" type="ORF">Q2T52_10230</name>
</gene>